<keyword evidence="3" id="KW-1185">Reference proteome</keyword>
<reference evidence="1 3" key="2">
    <citation type="journal article" date="2014" name="BMC Genomics">
        <title>An improved genome release (version Mt4.0) for the model legume Medicago truncatula.</title>
        <authorList>
            <person name="Tang H."/>
            <person name="Krishnakumar V."/>
            <person name="Bidwell S."/>
            <person name="Rosen B."/>
            <person name="Chan A."/>
            <person name="Zhou S."/>
            <person name="Gentzbittel L."/>
            <person name="Childs K.L."/>
            <person name="Yandell M."/>
            <person name="Gundlach H."/>
            <person name="Mayer K.F."/>
            <person name="Schwartz D.C."/>
            <person name="Town C.D."/>
        </authorList>
    </citation>
    <scope>GENOME REANNOTATION</scope>
    <source>
        <strain evidence="1">A17</strain>
        <strain evidence="2 3">cv. Jemalong A17</strain>
    </source>
</reference>
<reference evidence="2" key="3">
    <citation type="submission" date="2015-04" db="UniProtKB">
        <authorList>
            <consortium name="EnsemblPlants"/>
        </authorList>
    </citation>
    <scope>IDENTIFICATION</scope>
    <source>
        <strain evidence="2">cv. Jemalong A17</strain>
    </source>
</reference>
<dbReference type="EnsemblPlants" id="KEH22538">
    <property type="protein sequence ID" value="KEH22538"/>
    <property type="gene ID" value="MTR_7g053250"/>
</dbReference>
<evidence type="ECO:0000313" key="1">
    <source>
        <dbReference type="EMBL" id="KEH22538.1"/>
    </source>
</evidence>
<organism evidence="1 3">
    <name type="scientific">Medicago truncatula</name>
    <name type="common">Barrel medic</name>
    <name type="synonym">Medicago tribuloides</name>
    <dbReference type="NCBI Taxonomy" id="3880"/>
    <lineage>
        <taxon>Eukaryota</taxon>
        <taxon>Viridiplantae</taxon>
        <taxon>Streptophyta</taxon>
        <taxon>Embryophyta</taxon>
        <taxon>Tracheophyta</taxon>
        <taxon>Spermatophyta</taxon>
        <taxon>Magnoliopsida</taxon>
        <taxon>eudicotyledons</taxon>
        <taxon>Gunneridae</taxon>
        <taxon>Pentapetalae</taxon>
        <taxon>rosids</taxon>
        <taxon>fabids</taxon>
        <taxon>Fabales</taxon>
        <taxon>Fabaceae</taxon>
        <taxon>Papilionoideae</taxon>
        <taxon>50 kb inversion clade</taxon>
        <taxon>NPAAA clade</taxon>
        <taxon>Hologalegina</taxon>
        <taxon>IRL clade</taxon>
        <taxon>Trifolieae</taxon>
        <taxon>Medicago</taxon>
    </lineage>
</organism>
<reference evidence="1 3" key="1">
    <citation type="journal article" date="2011" name="Nature">
        <title>The Medicago genome provides insight into the evolution of rhizobial symbioses.</title>
        <authorList>
            <person name="Young N.D."/>
            <person name="Debelle F."/>
            <person name="Oldroyd G.E."/>
            <person name="Geurts R."/>
            <person name="Cannon S.B."/>
            <person name="Udvardi M.K."/>
            <person name="Benedito V.A."/>
            <person name="Mayer K.F."/>
            <person name="Gouzy J."/>
            <person name="Schoof H."/>
            <person name="Van de Peer Y."/>
            <person name="Proost S."/>
            <person name="Cook D.R."/>
            <person name="Meyers B.C."/>
            <person name="Spannagl M."/>
            <person name="Cheung F."/>
            <person name="De Mita S."/>
            <person name="Krishnakumar V."/>
            <person name="Gundlach H."/>
            <person name="Zhou S."/>
            <person name="Mudge J."/>
            <person name="Bharti A.K."/>
            <person name="Murray J.D."/>
            <person name="Naoumkina M.A."/>
            <person name="Rosen B."/>
            <person name="Silverstein K.A."/>
            <person name="Tang H."/>
            <person name="Rombauts S."/>
            <person name="Zhao P.X."/>
            <person name="Zhou P."/>
            <person name="Barbe V."/>
            <person name="Bardou P."/>
            <person name="Bechner M."/>
            <person name="Bellec A."/>
            <person name="Berger A."/>
            <person name="Berges H."/>
            <person name="Bidwell S."/>
            <person name="Bisseling T."/>
            <person name="Choisne N."/>
            <person name="Couloux A."/>
            <person name="Denny R."/>
            <person name="Deshpande S."/>
            <person name="Dai X."/>
            <person name="Doyle J.J."/>
            <person name="Dudez A.M."/>
            <person name="Farmer A.D."/>
            <person name="Fouteau S."/>
            <person name="Franken C."/>
            <person name="Gibelin C."/>
            <person name="Gish J."/>
            <person name="Goldstein S."/>
            <person name="Gonzalez A.J."/>
            <person name="Green P.J."/>
            <person name="Hallab A."/>
            <person name="Hartog M."/>
            <person name="Hua A."/>
            <person name="Humphray S.J."/>
            <person name="Jeong D.H."/>
            <person name="Jing Y."/>
            <person name="Jocker A."/>
            <person name="Kenton S.M."/>
            <person name="Kim D.J."/>
            <person name="Klee K."/>
            <person name="Lai H."/>
            <person name="Lang C."/>
            <person name="Lin S."/>
            <person name="Macmil S.L."/>
            <person name="Magdelenat G."/>
            <person name="Matthews L."/>
            <person name="McCorrison J."/>
            <person name="Monaghan E.L."/>
            <person name="Mun J.H."/>
            <person name="Najar F.Z."/>
            <person name="Nicholson C."/>
            <person name="Noirot C."/>
            <person name="O'Bleness M."/>
            <person name="Paule C.R."/>
            <person name="Poulain J."/>
            <person name="Prion F."/>
            <person name="Qin B."/>
            <person name="Qu C."/>
            <person name="Retzel E.F."/>
            <person name="Riddle C."/>
            <person name="Sallet E."/>
            <person name="Samain S."/>
            <person name="Samson N."/>
            <person name="Sanders I."/>
            <person name="Saurat O."/>
            <person name="Scarpelli C."/>
            <person name="Schiex T."/>
            <person name="Segurens B."/>
            <person name="Severin A.J."/>
            <person name="Sherrier D.J."/>
            <person name="Shi R."/>
            <person name="Sims S."/>
            <person name="Singer S.R."/>
            <person name="Sinharoy S."/>
            <person name="Sterck L."/>
            <person name="Viollet A."/>
            <person name="Wang B.B."/>
            <person name="Wang K."/>
            <person name="Wang M."/>
            <person name="Wang X."/>
            <person name="Warfsmann J."/>
            <person name="Weissenbach J."/>
            <person name="White D.D."/>
            <person name="White J.D."/>
            <person name="Wiley G.B."/>
            <person name="Wincker P."/>
            <person name="Xing Y."/>
            <person name="Yang L."/>
            <person name="Yao Z."/>
            <person name="Ying F."/>
            <person name="Zhai J."/>
            <person name="Zhou L."/>
            <person name="Zuber A."/>
            <person name="Denarie J."/>
            <person name="Dixon R.A."/>
            <person name="May G.D."/>
            <person name="Schwartz D.C."/>
            <person name="Rogers J."/>
            <person name="Quetier F."/>
            <person name="Town C.D."/>
            <person name="Roe B.A."/>
        </authorList>
    </citation>
    <scope>NUCLEOTIDE SEQUENCE [LARGE SCALE GENOMIC DNA]</scope>
    <source>
        <strain evidence="1">A17</strain>
        <strain evidence="2 3">cv. Jemalong A17</strain>
    </source>
</reference>
<sequence>MVSKYHPDYNSSRHITTISQIKVSGLVAKAEGKSLRSHTVLYHQFLSVTSSTNTSSLEASKLIQKCLACGQKAKFKCLVLQHFFNTLPIPSFIYAITRIQIKKLHIRKHTSLLKGRASSAREQSKKSVMHEKDWSRQVKRFKLANESMKYEDCISNTSTCYERAFKHNRLFQKFPVHTQLKKQ</sequence>
<accession>A0A072U077</accession>
<proteinExistence type="predicted"/>
<gene>
    <name evidence="1" type="ordered locus">MTR_7g053250</name>
</gene>
<dbReference type="HOGENOM" id="CLU_1477283_0_0_1"/>
<dbReference type="Proteomes" id="UP000002051">
    <property type="component" value="Unassembled WGS sequence"/>
</dbReference>
<dbReference type="AlphaFoldDB" id="A0A072U077"/>
<name>A0A072U077_MEDTR</name>
<evidence type="ECO:0000313" key="2">
    <source>
        <dbReference type="EnsemblPlants" id="KEH22538"/>
    </source>
</evidence>
<evidence type="ECO:0000313" key="3">
    <source>
        <dbReference type="Proteomes" id="UP000002051"/>
    </source>
</evidence>
<dbReference type="EMBL" id="CM001223">
    <property type="protein sequence ID" value="KEH22538.1"/>
    <property type="molecule type" value="Genomic_DNA"/>
</dbReference>
<protein>
    <submittedName>
        <fullName evidence="1 2">Uncharacterized protein</fullName>
    </submittedName>
</protein>